<accession>A0AAV4HYB0</accession>
<proteinExistence type="predicted"/>
<gene>
    <name evidence="1" type="ORF">ElyMa_002877300</name>
</gene>
<dbReference type="AlphaFoldDB" id="A0AAV4HYB0"/>
<reference evidence="1 2" key="1">
    <citation type="journal article" date="2021" name="Elife">
        <title>Chloroplast acquisition without the gene transfer in kleptoplastic sea slugs, Plakobranchus ocellatus.</title>
        <authorList>
            <person name="Maeda T."/>
            <person name="Takahashi S."/>
            <person name="Yoshida T."/>
            <person name="Shimamura S."/>
            <person name="Takaki Y."/>
            <person name="Nagai Y."/>
            <person name="Toyoda A."/>
            <person name="Suzuki Y."/>
            <person name="Arimoto A."/>
            <person name="Ishii H."/>
            <person name="Satoh N."/>
            <person name="Nishiyama T."/>
            <person name="Hasebe M."/>
            <person name="Maruyama T."/>
            <person name="Minagawa J."/>
            <person name="Obokata J."/>
            <person name="Shigenobu S."/>
        </authorList>
    </citation>
    <scope>NUCLEOTIDE SEQUENCE [LARGE SCALE GENOMIC DNA]</scope>
</reference>
<organism evidence="1 2">
    <name type="scientific">Elysia marginata</name>
    <dbReference type="NCBI Taxonomy" id="1093978"/>
    <lineage>
        <taxon>Eukaryota</taxon>
        <taxon>Metazoa</taxon>
        <taxon>Spiralia</taxon>
        <taxon>Lophotrochozoa</taxon>
        <taxon>Mollusca</taxon>
        <taxon>Gastropoda</taxon>
        <taxon>Heterobranchia</taxon>
        <taxon>Euthyneura</taxon>
        <taxon>Panpulmonata</taxon>
        <taxon>Sacoglossa</taxon>
        <taxon>Placobranchoidea</taxon>
        <taxon>Plakobranchidae</taxon>
        <taxon>Elysia</taxon>
    </lineage>
</organism>
<protein>
    <submittedName>
        <fullName evidence="1">Uncharacterized protein</fullName>
    </submittedName>
</protein>
<evidence type="ECO:0000313" key="1">
    <source>
        <dbReference type="EMBL" id="GFS02959.1"/>
    </source>
</evidence>
<dbReference type="EMBL" id="BMAT01005943">
    <property type="protein sequence ID" value="GFS02959.1"/>
    <property type="molecule type" value="Genomic_DNA"/>
</dbReference>
<sequence length="293" mass="32638">MSTVFNFTGQVLDYNVTLVKAGDVASLDLPSSGFHHVTGSKPFYLFAKLRAEYSGSPSPDATRMRTPVGVCSVQLLPQILWRSVYTLHLSGPLLTMEVYIVLIVWEEGYIDRAKVSVMDAAQTVYTPTTCQRVLGTKFMGCTVKLPPERLVYSIGDPHKLPLAAYMFARTHGSATCYQLGLRENPSTDSDFDAEVYMESRRKVDTCPETDPLNSTLLTESTVLNTFEVIETPASFLFLNHTLERVEQIKEELKIDVKTTSSFQRKKTTVEDFRTTSVSIGVVSLVLVSMPLLL</sequence>
<evidence type="ECO:0000313" key="2">
    <source>
        <dbReference type="Proteomes" id="UP000762676"/>
    </source>
</evidence>
<feature type="non-terminal residue" evidence="1">
    <location>
        <position position="293"/>
    </location>
</feature>
<keyword evidence="2" id="KW-1185">Reference proteome</keyword>
<comment type="caution">
    <text evidence="1">The sequence shown here is derived from an EMBL/GenBank/DDBJ whole genome shotgun (WGS) entry which is preliminary data.</text>
</comment>
<dbReference type="Proteomes" id="UP000762676">
    <property type="component" value="Unassembled WGS sequence"/>
</dbReference>
<name>A0AAV4HYB0_9GAST</name>